<accession>A0AAF0JMC9</accession>
<evidence type="ECO:0000313" key="2">
    <source>
        <dbReference type="EMBL" id="WFN37719.1"/>
    </source>
</evidence>
<reference evidence="2" key="1">
    <citation type="submission" date="2022-01" db="EMBL/GenBank/DDBJ databases">
        <title>Complete genome of Methanomicrobium antiquum DSM 21220.</title>
        <authorList>
            <person name="Chen S.-C."/>
            <person name="You Y.-T."/>
            <person name="Zhou Y.-Z."/>
            <person name="Lai M.-C."/>
        </authorList>
    </citation>
    <scope>NUCLEOTIDE SEQUENCE</scope>
    <source>
        <strain evidence="2">DSM 21220</strain>
    </source>
</reference>
<dbReference type="InterPro" id="IPR000014">
    <property type="entry name" value="PAS"/>
</dbReference>
<protein>
    <submittedName>
        <fullName evidence="2">PAS domain-containing protein</fullName>
    </submittedName>
</protein>
<dbReference type="RefSeq" id="WP_278100559.1">
    <property type="nucleotide sequence ID" value="NZ_CP091092.1"/>
</dbReference>
<evidence type="ECO:0000313" key="3">
    <source>
        <dbReference type="Proteomes" id="UP001218895"/>
    </source>
</evidence>
<dbReference type="SUPFAM" id="SSF46785">
    <property type="entry name" value="Winged helix' DNA-binding domain"/>
    <property type="match status" value="1"/>
</dbReference>
<dbReference type="SUPFAM" id="SSF55785">
    <property type="entry name" value="PYP-like sensor domain (PAS domain)"/>
    <property type="match status" value="1"/>
</dbReference>
<dbReference type="InterPro" id="IPR035965">
    <property type="entry name" value="PAS-like_dom_sf"/>
</dbReference>
<organism evidence="2 3">
    <name type="scientific">Methanomicrobium antiquum</name>
    <dbReference type="NCBI Taxonomy" id="487686"/>
    <lineage>
        <taxon>Archaea</taxon>
        <taxon>Methanobacteriati</taxon>
        <taxon>Methanobacteriota</taxon>
        <taxon>Stenosarchaea group</taxon>
        <taxon>Methanomicrobia</taxon>
        <taxon>Methanomicrobiales</taxon>
        <taxon>Methanomicrobiaceae</taxon>
        <taxon>Methanomicrobium</taxon>
    </lineage>
</organism>
<dbReference type="Gene3D" id="1.10.10.10">
    <property type="entry name" value="Winged helix-like DNA-binding domain superfamily/Winged helix DNA-binding domain"/>
    <property type="match status" value="1"/>
</dbReference>
<dbReference type="GeneID" id="79949704"/>
<evidence type="ECO:0000259" key="1">
    <source>
        <dbReference type="Pfam" id="PF13426"/>
    </source>
</evidence>
<dbReference type="Proteomes" id="UP001218895">
    <property type="component" value="Chromosome"/>
</dbReference>
<dbReference type="Gene3D" id="3.30.450.20">
    <property type="entry name" value="PAS domain"/>
    <property type="match status" value="1"/>
</dbReference>
<gene>
    <name evidence="2" type="ORF">L1994_04860</name>
</gene>
<dbReference type="EMBL" id="CP091092">
    <property type="protein sequence ID" value="WFN37719.1"/>
    <property type="molecule type" value="Genomic_DNA"/>
</dbReference>
<sequence>MVDDHKEFSKILEVLKENPRGMSVKQISEAIGINRISVGHYLELMLLLGQVDMESYGQAKVFYQSKRVPMFTMMDFTSDSVLLVSDKCNVVSANKKLLELIDSKVKKPEGMNCHDLFNDFNLNIENYVKKAAETGEINEEITIIKNNSPLYFKIKIIPTVFTDGTPGFTIIMEDITDYKKSVEALKESEQNLKELVKNLGVFMGNIKEFEKLNADIRNPLQTIVGVTDLEGGETAGIVYNQAIEIDRKLKEIDIGWKEAENIREFIKKYAELKKEE</sequence>
<dbReference type="Pfam" id="PF13426">
    <property type="entry name" value="PAS_9"/>
    <property type="match status" value="1"/>
</dbReference>
<keyword evidence="3" id="KW-1185">Reference proteome</keyword>
<dbReference type="InterPro" id="IPR036390">
    <property type="entry name" value="WH_DNA-bd_sf"/>
</dbReference>
<feature type="domain" description="PAS" evidence="1">
    <location>
        <begin position="79"/>
        <end position="177"/>
    </location>
</feature>
<dbReference type="KEGG" id="manq:L1994_04860"/>
<name>A0AAF0JMC9_9EURY</name>
<dbReference type="InterPro" id="IPR036388">
    <property type="entry name" value="WH-like_DNA-bd_sf"/>
</dbReference>
<dbReference type="AlphaFoldDB" id="A0AAF0JMC9"/>
<proteinExistence type="predicted"/>